<accession>A0A0C2WIF4</accession>
<evidence type="ECO:0000313" key="1">
    <source>
        <dbReference type="EMBL" id="KIL56436.1"/>
    </source>
</evidence>
<sequence length="67" mass="7515">MEISFEPDHICQLYLQLSGDHGDETRQKIILEGVVNGKLTFRGGIVEKPPDTCSLNPDLIRITFESV</sequence>
<dbReference type="AlphaFoldDB" id="A0A0C2WIF4"/>
<dbReference type="HOGENOM" id="CLU_3001856_0_0_1"/>
<organism evidence="1 2">
    <name type="scientific">Amanita muscaria (strain Koide BX008)</name>
    <dbReference type="NCBI Taxonomy" id="946122"/>
    <lineage>
        <taxon>Eukaryota</taxon>
        <taxon>Fungi</taxon>
        <taxon>Dikarya</taxon>
        <taxon>Basidiomycota</taxon>
        <taxon>Agaricomycotina</taxon>
        <taxon>Agaricomycetes</taxon>
        <taxon>Agaricomycetidae</taxon>
        <taxon>Agaricales</taxon>
        <taxon>Pluteineae</taxon>
        <taxon>Amanitaceae</taxon>
        <taxon>Amanita</taxon>
    </lineage>
</organism>
<protein>
    <submittedName>
        <fullName evidence="1">Uncharacterized protein</fullName>
    </submittedName>
</protein>
<dbReference type="EMBL" id="KN818421">
    <property type="protein sequence ID" value="KIL56436.1"/>
    <property type="molecule type" value="Genomic_DNA"/>
</dbReference>
<dbReference type="InParanoid" id="A0A0C2WIF4"/>
<evidence type="ECO:0000313" key="2">
    <source>
        <dbReference type="Proteomes" id="UP000054549"/>
    </source>
</evidence>
<name>A0A0C2WIF4_AMAMK</name>
<reference evidence="1 2" key="1">
    <citation type="submission" date="2014-04" db="EMBL/GenBank/DDBJ databases">
        <title>Evolutionary Origins and Diversification of the Mycorrhizal Mutualists.</title>
        <authorList>
            <consortium name="DOE Joint Genome Institute"/>
            <consortium name="Mycorrhizal Genomics Consortium"/>
            <person name="Kohler A."/>
            <person name="Kuo A."/>
            <person name="Nagy L.G."/>
            <person name="Floudas D."/>
            <person name="Copeland A."/>
            <person name="Barry K.W."/>
            <person name="Cichocki N."/>
            <person name="Veneault-Fourrey C."/>
            <person name="LaButti K."/>
            <person name="Lindquist E.A."/>
            <person name="Lipzen A."/>
            <person name="Lundell T."/>
            <person name="Morin E."/>
            <person name="Murat C."/>
            <person name="Riley R."/>
            <person name="Ohm R."/>
            <person name="Sun H."/>
            <person name="Tunlid A."/>
            <person name="Henrissat B."/>
            <person name="Grigoriev I.V."/>
            <person name="Hibbett D.S."/>
            <person name="Martin F."/>
        </authorList>
    </citation>
    <scope>NUCLEOTIDE SEQUENCE [LARGE SCALE GENOMIC DNA]</scope>
    <source>
        <strain evidence="1 2">Koide BX008</strain>
    </source>
</reference>
<dbReference type="Proteomes" id="UP000054549">
    <property type="component" value="Unassembled WGS sequence"/>
</dbReference>
<keyword evidence="2" id="KW-1185">Reference proteome</keyword>
<proteinExistence type="predicted"/>
<gene>
    <name evidence="1" type="ORF">M378DRAFT_172697</name>
</gene>